<dbReference type="RefSeq" id="WP_142567907.1">
    <property type="nucleotide sequence ID" value="NZ_BMMN01000001.1"/>
</dbReference>
<dbReference type="EMBL" id="BMMN01000001">
    <property type="protein sequence ID" value="GGO00392.1"/>
    <property type="molecule type" value="Genomic_DNA"/>
</dbReference>
<feature type="transmembrane region" description="Helical" evidence="1">
    <location>
        <begin position="148"/>
        <end position="167"/>
    </location>
</feature>
<proteinExistence type="predicted"/>
<dbReference type="AlphaFoldDB" id="A0A8H9GUK1"/>
<keyword evidence="1" id="KW-0472">Membrane</keyword>
<organism evidence="2 3">
    <name type="scientific">Microbispora bryophytorum</name>
    <dbReference type="NCBI Taxonomy" id="1460882"/>
    <lineage>
        <taxon>Bacteria</taxon>
        <taxon>Bacillati</taxon>
        <taxon>Actinomycetota</taxon>
        <taxon>Actinomycetes</taxon>
        <taxon>Streptosporangiales</taxon>
        <taxon>Streptosporangiaceae</taxon>
        <taxon>Microbispora</taxon>
    </lineage>
</organism>
<name>A0A8H9GUK1_9ACTN</name>
<accession>A0A8H9GUK1</accession>
<feature type="transmembrane region" description="Helical" evidence="1">
    <location>
        <begin position="95"/>
        <end position="117"/>
    </location>
</feature>
<keyword evidence="1" id="KW-0812">Transmembrane</keyword>
<sequence>MKLLKPLPPFRPGEGAGQVPSLRVTALALVGSWLCVAVAESVFGDLDETTSIAAIAEGGGRLTAGGLIALGAAALLGLALAGLGPIMRGSVAGRIGWALLVPAVPCSGAFAMFHLILVETGASGLNQTAMEQFVVERFQGPGLWAVPVTYYVFLGFLSMLLVLIALVRRGVTSPLAPALFAAGIVGDNVVTGGVGEIASVCLMTVGAAVASYGLWRVSRQEPARALAPEPTGSGMTAA</sequence>
<keyword evidence="1" id="KW-1133">Transmembrane helix</keyword>
<evidence type="ECO:0000313" key="3">
    <source>
        <dbReference type="Proteomes" id="UP000653480"/>
    </source>
</evidence>
<reference evidence="2" key="1">
    <citation type="journal article" date="2014" name="Int. J. Syst. Evol. Microbiol.">
        <title>Complete genome sequence of Corynebacterium casei LMG S-19264T (=DSM 44701T), isolated from a smear-ripened cheese.</title>
        <authorList>
            <consortium name="US DOE Joint Genome Institute (JGI-PGF)"/>
            <person name="Walter F."/>
            <person name="Albersmeier A."/>
            <person name="Kalinowski J."/>
            <person name="Ruckert C."/>
        </authorList>
    </citation>
    <scope>NUCLEOTIDE SEQUENCE</scope>
    <source>
        <strain evidence="2">CGMCC 4.7138</strain>
    </source>
</reference>
<gene>
    <name evidence="2" type="ORF">GCM10011574_07110</name>
</gene>
<reference evidence="2" key="2">
    <citation type="submission" date="2020-09" db="EMBL/GenBank/DDBJ databases">
        <authorList>
            <person name="Sun Q."/>
            <person name="Zhou Y."/>
        </authorList>
    </citation>
    <scope>NUCLEOTIDE SEQUENCE</scope>
    <source>
        <strain evidence="2">CGMCC 4.7138</strain>
    </source>
</reference>
<feature type="transmembrane region" description="Helical" evidence="1">
    <location>
        <begin position="63"/>
        <end position="83"/>
    </location>
</feature>
<evidence type="ECO:0000313" key="2">
    <source>
        <dbReference type="EMBL" id="GGO00392.1"/>
    </source>
</evidence>
<protein>
    <submittedName>
        <fullName evidence="2">Uncharacterized protein</fullName>
    </submittedName>
</protein>
<evidence type="ECO:0000256" key="1">
    <source>
        <dbReference type="SAM" id="Phobius"/>
    </source>
</evidence>
<keyword evidence="3" id="KW-1185">Reference proteome</keyword>
<comment type="caution">
    <text evidence="2">The sequence shown here is derived from an EMBL/GenBank/DDBJ whole genome shotgun (WGS) entry which is preliminary data.</text>
</comment>
<dbReference type="Proteomes" id="UP000653480">
    <property type="component" value="Unassembled WGS sequence"/>
</dbReference>